<accession>A0ABR3FPE2</accession>
<sequence>MSVNNTSLNQDVILEILETHLQGPNTTRNTALLTLNRGLYKRIVYSFFDRVFIRYKSDLRQFAFALLFRPTARLRVRQLTITYDQAVNHDPNIGLSGRQQSHAHNRLGKGDIVPIVSILSRCKELTSLVLGASLFPARHCREIRCLTFNNITHLDGPLWLVSRRIANLYPGSGLDGRCPPLTPLNWPSLTTLTTSTQGSQPAKYLKQAMDFRHLHSLKHLRISFCNFSDRRAQSCLSSLQCPPSTKFALLSFTTSDEHAIPFDVVDLSSSVWAHPKALILAPRCDVWWLGRVAEAWQPAERYLSSSLLVEVTGGVIPMSELENRAEERTNFVQMNIPVLMGTPYGCGLGFDPEWDPHGDEHRYFKFDDF</sequence>
<dbReference type="EMBL" id="JBAHYK010000182">
    <property type="protein sequence ID" value="KAL0577038.1"/>
    <property type="molecule type" value="Genomic_DNA"/>
</dbReference>
<name>A0ABR3FPE2_9AGAR</name>
<comment type="caution">
    <text evidence="1">The sequence shown here is derived from an EMBL/GenBank/DDBJ whole genome shotgun (WGS) entry which is preliminary data.</text>
</comment>
<evidence type="ECO:0000313" key="1">
    <source>
        <dbReference type="EMBL" id="KAL0577038.1"/>
    </source>
</evidence>
<dbReference type="Gene3D" id="3.80.10.10">
    <property type="entry name" value="Ribonuclease Inhibitor"/>
    <property type="match status" value="1"/>
</dbReference>
<gene>
    <name evidence="1" type="ORF">V5O48_004942</name>
</gene>
<dbReference type="Proteomes" id="UP001465976">
    <property type="component" value="Unassembled WGS sequence"/>
</dbReference>
<proteinExistence type="predicted"/>
<dbReference type="InterPro" id="IPR032675">
    <property type="entry name" value="LRR_dom_sf"/>
</dbReference>
<evidence type="ECO:0000313" key="2">
    <source>
        <dbReference type="Proteomes" id="UP001465976"/>
    </source>
</evidence>
<keyword evidence="2" id="KW-1185">Reference proteome</keyword>
<reference evidence="1 2" key="1">
    <citation type="submission" date="2024-02" db="EMBL/GenBank/DDBJ databases">
        <title>A draft genome for the cacao thread blight pathogen Marasmius crinis-equi.</title>
        <authorList>
            <person name="Cohen S.P."/>
            <person name="Baruah I.K."/>
            <person name="Amoako-Attah I."/>
            <person name="Bukari Y."/>
            <person name="Meinhardt L.W."/>
            <person name="Bailey B.A."/>
        </authorList>
    </citation>
    <scope>NUCLEOTIDE SEQUENCE [LARGE SCALE GENOMIC DNA]</scope>
    <source>
        <strain evidence="1 2">GH-76</strain>
    </source>
</reference>
<dbReference type="SUPFAM" id="SSF52047">
    <property type="entry name" value="RNI-like"/>
    <property type="match status" value="1"/>
</dbReference>
<organism evidence="1 2">
    <name type="scientific">Marasmius crinis-equi</name>
    <dbReference type="NCBI Taxonomy" id="585013"/>
    <lineage>
        <taxon>Eukaryota</taxon>
        <taxon>Fungi</taxon>
        <taxon>Dikarya</taxon>
        <taxon>Basidiomycota</taxon>
        <taxon>Agaricomycotina</taxon>
        <taxon>Agaricomycetes</taxon>
        <taxon>Agaricomycetidae</taxon>
        <taxon>Agaricales</taxon>
        <taxon>Marasmiineae</taxon>
        <taxon>Marasmiaceae</taxon>
        <taxon>Marasmius</taxon>
    </lineage>
</organism>
<protein>
    <submittedName>
        <fullName evidence="1">Uncharacterized protein</fullName>
    </submittedName>
</protein>